<dbReference type="GO" id="GO:0043571">
    <property type="term" value="P:maintenance of CRISPR repeat elements"/>
    <property type="evidence" value="ECO:0007669"/>
    <property type="project" value="InterPro"/>
</dbReference>
<dbReference type="RefSeq" id="WP_369717003.1">
    <property type="nucleotide sequence ID" value="NZ_CP165647.1"/>
</dbReference>
<organism evidence="2">
    <name type="scientific">Leptotrichia alba</name>
    <dbReference type="NCBI Taxonomy" id="3239304"/>
    <lineage>
        <taxon>Bacteria</taxon>
        <taxon>Fusobacteriati</taxon>
        <taxon>Fusobacteriota</taxon>
        <taxon>Fusobacteriia</taxon>
        <taxon>Fusobacteriales</taxon>
        <taxon>Leptotrichiaceae</taxon>
        <taxon>Leptotrichia</taxon>
    </lineage>
</organism>
<reference evidence="2" key="1">
    <citation type="submission" date="2024-07" db="EMBL/GenBank/DDBJ databases">
        <authorList>
            <person name="Li X.-J."/>
            <person name="Wang X."/>
        </authorList>
    </citation>
    <scope>NUCLEOTIDE SEQUENCE</scope>
    <source>
        <strain evidence="2">HSP-536</strain>
    </source>
</reference>
<dbReference type="NCBIfam" id="TIGR01895">
    <property type="entry name" value="cas_Cas5t"/>
    <property type="match status" value="1"/>
</dbReference>
<evidence type="ECO:0000256" key="1">
    <source>
        <dbReference type="ARBA" id="ARBA00023118"/>
    </source>
</evidence>
<evidence type="ECO:0000313" key="2">
    <source>
        <dbReference type="EMBL" id="XDU63069.1"/>
    </source>
</evidence>
<dbReference type="InterPro" id="IPR021124">
    <property type="entry name" value="CRISPR-assoc_prot_Cas5"/>
</dbReference>
<dbReference type="InterPro" id="IPR013337">
    <property type="entry name" value="CRISPR-assoc_prot_Cas5_Tneap"/>
</dbReference>
<dbReference type="KEGG" id="lala:AB8B28_04240"/>
<keyword evidence="1" id="KW-0051">Antiviral defense</keyword>
<dbReference type="GO" id="GO:0051607">
    <property type="term" value="P:defense response to virus"/>
    <property type="evidence" value="ECO:0007669"/>
    <property type="project" value="UniProtKB-KW"/>
</dbReference>
<name>A0AB39V6T2_9FUSO</name>
<dbReference type="NCBIfam" id="TIGR02593">
    <property type="entry name" value="CRISPR_cas5"/>
    <property type="match status" value="1"/>
</dbReference>
<accession>A0AB39V6T2</accession>
<dbReference type="InterPro" id="IPR013422">
    <property type="entry name" value="CRISPR-assoc_prot_Cas5_N"/>
</dbReference>
<dbReference type="EMBL" id="CP165647">
    <property type="protein sequence ID" value="XDU63069.1"/>
    <property type="molecule type" value="Genomic_DNA"/>
</dbReference>
<dbReference type="Pfam" id="PF09704">
    <property type="entry name" value="Cas_Cas5d"/>
    <property type="match status" value="1"/>
</dbReference>
<sequence length="254" mass="29564">MKAIKLKLYQNMVNYKVPTSFQLKESYPLPPYSTVIGMVHSLCDFKEYKPMKISISGNYFSKVNDLYTRYEFKNGNPFEMGRHQLNVNGYGINRGVATAELLVDVNLTIHIIPEDQSEEFLNTIFEAFKYPREYPSLGRREDIVLIKDVKIVDVEKKEMEEDLENGEEIFAYIPLSFVYDEKVEFGSPTSGIHICGTRYELTKNYELKNIGTKSKPKFIREWKKEEVLYSSNITALEEEIVPIDEDNEIVFCEL</sequence>
<dbReference type="AlphaFoldDB" id="A0AB39V6T2"/>
<proteinExistence type="predicted"/>
<gene>
    <name evidence="2" type="primary">cas5b</name>
    <name evidence="2" type="ORF">AB8B28_04240</name>
</gene>
<protein>
    <submittedName>
        <fullName evidence="2">Type I-B CRISPR-associated protein Cas5b</fullName>
    </submittedName>
</protein>